<dbReference type="InterPro" id="IPR020846">
    <property type="entry name" value="MFS_dom"/>
</dbReference>
<keyword evidence="4 6" id="KW-1133">Transmembrane helix</keyword>
<dbReference type="STRING" id="1442369.A0A0D2IU60"/>
<dbReference type="GO" id="GO:0022857">
    <property type="term" value="F:transmembrane transporter activity"/>
    <property type="evidence" value="ECO:0007669"/>
    <property type="project" value="InterPro"/>
</dbReference>
<evidence type="ECO:0000259" key="7">
    <source>
        <dbReference type="PROSITE" id="PS50850"/>
    </source>
</evidence>
<feature type="transmembrane region" description="Helical" evidence="6">
    <location>
        <begin position="409"/>
        <end position="431"/>
    </location>
</feature>
<comment type="subcellular location">
    <subcellularLocation>
        <location evidence="1">Membrane</location>
        <topology evidence="1">Multi-pass membrane protein</topology>
    </subcellularLocation>
</comment>
<feature type="domain" description="Major facilitator superfamily (MFS) profile" evidence="7">
    <location>
        <begin position="43"/>
        <end position="509"/>
    </location>
</feature>
<feature type="transmembrane region" description="Helical" evidence="6">
    <location>
        <begin position="46"/>
        <end position="70"/>
    </location>
</feature>
<evidence type="ECO:0000256" key="6">
    <source>
        <dbReference type="SAM" id="Phobius"/>
    </source>
</evidence>
<evidence type="ECO:0000256" key="5">
    <source>
        <dbReference type="ARBA" id="ARBA00023136"/>
    </source>
</evidence>
<keyword evidence="2" id="KW-0813">Transport</keyword>
<feature type="transmembrane region" description="Helical" evidence="6">
    <location>
        <begin position="244"/>
        <end position="262"/>
    </location>
</feature>
<feature type="transmembrane region" description="Helical" evidence="6">
    <location>
        <begin position="169"/>
        <end position="190"/>
    </location>
</feature>
<dbReference type="EMBL" id="KN847477">
    <property type="protein sequence ID" value="KIX06701.1"/>
    <property type="molecule type" value="Genomic_DNA"/>
</dbReference>
<dbReference type="OrthoDB" id="4143805at2759"/>
<keyword evidence="3 6" id="KW-0812">Transmembrane</keyword>
<feature type="transmembrane region" description="Helical" evidence="6">
    <location>
        <begin position="82"/>
        <end position="100"/>
    </location>
</feature>
<dbReference type="Gene3D" id="1.20.1250.20">
    <property type="entry name" value="MFS general substrate transporter like domains"/>
    <property type="match status" value="1"/>
</dbReference>
<name>A0A0D2IU60_9EURO</name>
<feature type="transmembrane region" description="Helical" evidence="6">
    <location>
        <begin position="353"/>
        <end position="374"/>
    </location>
</feature>
<dbReference type="InterPro" id="IPR036259">
    <property type="entry name" value="MFS_trans_sf"/>
</dbReference>
<feature type="transmembrane region" description="Helical" evidence="6">
    <location>
        <begin position="274"/>
        <end position="291"/>
    </location>
</feature>
<feature type="transmembrane region" description="Helical" evidence="6">
    <location>
        <begin position="202"/>
        <end position="223"/>
    </location>
</feature>
<evidence type="ECO:0000256" key="2">
    <source>
        <dbReference type="ARBA" id="ARBA00022448"/>
    </source>
</evidence>
<feature type="transmembrane region" description="Helical" evidence="6">
    <location>
        <begin position="381"/>
        <end position="403"/>
    </location>
</feature>
<dbReference type="Pfam" id="PF06609">
    <property type="entry name" value="TRI12"/>
    <property type="match status" value="1"/>
</dbReference>
<dbReference type="PROSITE" id="PS50850">
    <property type="entry name" value="MFS"/>
    <property type="match status" value="1"/>
</dbReference>
<protein>
    <recommendedName>
        <fullName evidence="7">Major facilitator superfamily (MFS) profile domain-containing protein</fullName>
    </recommendedName>
</protein>
<keyword evidence="9" id="KW-1185">Reference proteome</keyword>
<dbReference type="AlphaFoldDB" id="A0A0D2IU60"/>
<feature type="transmembrane region" description="Helical" evidence="6">
    <location>
        <begin position="137"/>
        <end position="162"/>
    </location>
</feature>
<dbReference type="Proteomes" id="UP000053617">
    <property type="component" value="Unassembled WGS sequence"/>
</dbReference>
<feature type="transmembrane region" description="Helical" evidence="6">
    <location>
        <begin position="536"/>
        <end position="555"/>
    </location>
</feature>
<dbReference type="GO" id="GO:0005886">
    <property type="term" value="C:plasma membrane"/>
    <property type="evidence" value="ECO:0007669"/>
    <property type="project" value="TreeGrafter"/>
</dbReference>
<feature type="transmembrane region" description="Helical" evidence="6">
    <location>
        <begin position="312"/>
        <end position="333"/>
    </location>
</feature>
<dbReference type="SUPFAM" id="SSF103473">
    <property type="entry name" value="MFS general substrate transporter"/>
    <property type="match status" value="1"/>
</dbReference>
<reference evidence="8 9" key="1">
    <citation type="submission" date="2015-01" db="EMBL/GenBank/DDBJ databases">
        <title>The Genome Sequence of Rhinocladiella mackenzie CBS 650.93.</title>
        <authorList>
            <consortium name="The Broad Institute Genomics Platform"/>
            <person name="Cuomo C."/>
            <person name="de Hoog S."/>
            <person name="Gorbushina A."/>
            <person name="Stielow B."/>
            <person name="Teixiera M."/>
            <person name="Abouelleil A."/>
            <person name="Chapman S.B."/>
            <person name="Priest M."/>
            <person name="Young S.K."/>
            <person name="Wortman J."/>
            <person name="Nusbaum C."/>
            <person name="Birren B."/>
        </authorList>
    </citation>
    <scope>NUCLEOTIDE SEQUENCE [LARGE SCALE GENOMIC DNA]</scope>
    <source>
        <strain evidence="8 9">CBS 650.93</strain>
    </source>
</reference>
<sequence length="609" mass="64651">MAEDKGDTVVTHHDLAPAGTHVSDQFHEHDITDASQMPQPASSKRWMAIGSLIFLYNISLGGFLCVVPIIQYMNRDLGPDPSYTWLASSWTVASGVGLIVAGSLSDLIGRRWFCISTGLLGILAALIGALAQDVPTAIGAMAVMGLNGGLAVNSFVAVAELVATKHRGYVIGVMNGSAIFWVSCGSLIGHEMTVKTKPGWRSIFWMILAVNVVGTVFTFLTYFPAPALGGRNLSKRKLIKDFDYFGLLGIVVGPTMFLMGIIWIPEHGSTSGEFVGPFVAGTVILVALGLYENYGAKNPLLHPFLFKRIRTFTMLLVTAFVGGMLFYSLQAFFPTYLSTVYDGTDGRQVGIDGIPFGIGTQVGGVGSAILLPIIGPKIGTMWMVAFGVLLQVLFIPLMCLPGLNTKGMALAFSCLGGIGIGIIELLTILLIQLATPDEWIGFANGAIGLLRCMGGSVGTAIYTTIFQSKASQLIPRDVAAVAIQAGLPQSSLLEFLGVLTGAITTTPISAVPGVTPGIIEISSLALRRAYMDSFKYVWYASIPFGVVSLACALSTKDLSPNLTMKVAQHIKSELSIEDAEGQGVPSEANTTVPIHVKPEHVASRARRSS</sequence>
<feature type="transmembrane region" description="Helical" evidence="6">
    <location>
        <begin position="112"/>
        <end position="131"/>
    </location>
</feature>
<dbReference type="GeneID" id="25292748"/>
<dbReference type="PANTHER" id="PTHR23501">
    <property type="entry name" value="MAJOR FACILITATOR SUPERFAMILY"/>
    <property type="match status" value="1"/>
</dbReference>
<keyword evidence="5 6" id="KW-0472">Membrane</keyword>
<accession>A0A0D2IU60</accession>
<evidence type="ECO:0000256" key="3">
    <source>
        <dbReference type="ARBA" id="ARBA00022692"/>
    </source>
</evidence>
<dbReference type="HOGENOM" id="CLU_000960_25_2_1"/>
<evidence type="ECO:0000256" key="4">
    <source>
        <dbReference type="ARBA" id="ARBA00022989"/>
    </source>
</evidence>
<evidence type="ECO:0000313" key="8">
    <source>
        <dbReference type="EMBL" id="KIX06701.1"/>
    </source>
</evidence>
<organism evidence="8 9">
    <name type="scientific">Rhinocladiella mackenziei CBS 650.93</name>
    <dbReference type="NCBI Taxonomy" id="1442369"/>
    <lineage>
        <taxon>Eukaryota</taxon>
        <taxon>Fungi</taxon>
        <taxon>Dikarya</taxon>
        <taxon>Ascomycota</taxon>
        <taxon>Pezizomycotina</taxon>
        <taxon>Eurotiomycetes</taxon>
        <taxon>Chaetothyriomycetidae</taxon>
        <taxon>Chaetothyriales</taxon>
        <taxon>Herpotrichiellaceae</taxon>
        <taxon>Rhinocladiella</taxon>
    </lineage>
</organism>
<dbReference type="RefSeq" id="XP_013273837.1">
    <property type="nucleotide sequence ID" value="XM_013418383.1"/>
</dbReference>
<dbReference type="InterPro" id="IPR010573">
    <property type="entry name" value="MFS_Str1/Tri12-like"/>
</dbReference>
<proteinExistence type="predicted"/>
<dbReference type="PANTHER" id="PTHR23501:SF109">
    <property type="entry name" value="MAJOR FACILITATOR SUPERFAMILY (MFS) PROFILE DOMAIN-CONTAINING PROTEIN-RELATED"/>
    <property type="match status" value="1"/>
</dbReference>
<gene>
    <name evidence="8" type="ORF">Z518_04677</name>
</gene>
<evidence type="ECO:0000256" key="1">
    <source>
        <dbReference type="ARBA" id="ARBA00004141"/>
    </source>
</evidence>
<dbReference type="VEuPathDB" id="FungiDB:Z518_04677"/>
<evidence type="ECO:0000313" key="9">
    <source>
        <dbReference type="Proteomes" id="UP000053617"/>
    </source>
</evidence>